<dbReference type="AlphaFoldDB" id="A0A164PG97"/>
<protein>
    <submittedName>
        <fullName evidence="1">Uncharacterized protein</fullName>
    </submittedName>
</protein>
<accession>A0A164PG97</accession>
<gene>
    <name evidence="1" type="ORF">SISNIDRAFT_469967</name>
</gene>
<dbReference type="Proteomes" id="UP000076722">
    <property type="component" value="Unassembled WGS sequence"/>
</dbReference>
<sequence length="156" mass="18196">MTQWTSLINFNIPEVPGPSWLSDRDIHGFPKDTKDTGLQRVFVPFNSTDTCELPAITVAQNRPRFNPISRMGWTFKWADWAATISEDIRFEREAFFEDGLTKTESLTSVVIDSRGKRAKRVAVRLRWLGHRQEESWDSRERTYKCVYACGYEYAHT</sequence>
<proteinExistence type="predicted"/>
<reference evidence="1 2" key="1">
    <citation type="journal article" date="2016" name="Mol. Biol. Evol.">
        <title>Comparative Genomics of Early-Diverging Mushroom-Forming Fungi Provides Insights into the Origins of Lignocellulose Decay Capabilities.</title>
        <authorList>
            <person name="Nagy L.G."/>
            <person name="Riley R."/>
            <person name="Tritt A."/>
            <person name="Adam C."/>
            <person name="Daum C."/>
            <person name="Floudas D."/>
            <person name="Sun H."/>
            <person name="Yadav J.S."/>
            <person name="Pangilinan J."/>
            <person name="Larsson K.H."/>
            <person name="Matsuura K."/>
            <person name="Barry K."/>
            <person name="Labutti K."/>
            <person name="Kuo R."/>
            <person name="Ohm R.A."/>
            <person name="Bhattacharya S.S."/>
            <person name="Shirouzu T."/>
            <person name="Yoshinaga Y."/>
            <person name="Martin F.M."/>
            <person name="Grigoriev I.V."/>
            <person name="Hibbett D.S."/>
        </authorList>
    </citation>
    <scope>NUCLEOTIDE SEQUENCE [LARGE SCALE GENOMIC DNA]</scope>
    <source>
        <strain evidence="1 2">HHB9708</strain>
    </source>
</reference>
<evidence type="ECO:0000313" key="2">
    <source>
        <dbReference type="Proteomes" id="UP000076722"/>
    </source>
</evidence>
<keyword evidence="2" id="KW-1185">Reference proteome</keyword>
<organism evidence="1 2">
    <name type="scientific">Sistotremastrum niveocremeum HHB9708</name>
    <dbReference type="NCBI Taxonomy" id="1314777"/>
    <lineage>
        <taxon>Eukaryota</taxon>
        <taxon>Fungi</taxon>
        <taxon>Dikarya</taxon>
        <taxon>Basidiomycota</taxon>
        <taxon>Agaricomycotina</taxon>
        <taxon>Agaricomycetes</taxon>
        <taxon>Sistotremastrales</taxon>
        <taxon>Sistotremastraceae</taxon>
        <taxon>Sertulicium</taxon>
        <taxon>Sertulicium niveocremeum</taxon>
    </lineage>
</organism>
<name>A0A164PG97_9AGAM</name>
<evidence type="ECO:0000313" key="1">
    <source>
        <dbReference type="EMBL" id="KZS88699.1"/>
    </source>
</evidence>
<dbReference type="EMBL" id="KV419434">
    <property type="protein sequence ID" value="KZS88699.1"/>
    <property type="molecule type" value="Genomic_DNA"/>
</dbReference>